<dbReference type="AlphaFoldDB" id="A0A2S1KRK2"/>
<dbReference type="EMBL" id="CP020928">
    <property type="protein sequence ID" value="AWF95629.1"/>
    <property type="molecule type" value="Genomic_DNA"/>
</dbReference>
<dbReference type="PROSITE" id="PS50943">
    <property type="entry name" value="HTH_CROC1"/>
    <property type="match status" value="1"/>
</dbReference>
<dbReference type="SMART" id="SM00530">
    <property type="entry name" value="HTH_XRE"/>
    <property type="match status" value="1"/>
</dbReference>
<dbReference type="PANTHER" id="PTHR46558:SF11">
    <property type="entry name" value="HTH-TYPE TRANSCRIPTIONAL REGULATOR XRE"/>
    <property type="match status" value="1"/>
</dbReference>
<evidence type="ECO:0000259" key="2">
    <source>
        <dbReference type="PROSITE" id="PS50943"/>
    </source>
</evidence>
<dbReference type="InterPro" id="IPR010982">
    <property type="entry name" value="Lambda_DNA-bd_dom_sf"/>
</dbReference>
<dbReference type="InterPro" id="IPR001387">
    <property type="entry name" value="Cro/C1-type_HTH"/>
</dbReference>
<keyword evidence="1" id="KW-0238">DNA-binding</keyword>
<dbReference type="PANTHER" id="PTHR46558">
    <property type="entry name" value="TRACRIPTIONAL REGULATORY PROTEIN-RELATED-RELATED"/>
    <property type="match status" value="1"/>
</dbReference>
<feature type="domain" description="HTH cro/C1-type" evidence="2">
    <location>
        <begin position="11"/>
        <end position="65"/>
    </location>
</feature>
<proteinExistence type="predicted"/>
<evidence type="ECO:0000313" key="3">
    <source>
        <dbReference type="EMBL" id="AWF95629.1"/>
    </source>
</evidence>
<dbReference type="RefSeq" id="WP_108730461.1">
    <property type="nucleotide sequence ID" value="NZ_CP020928.1"/>
</dbReference>
<organism evidence="3 4">
    <name type="scientific">Weissella cibaria</name>
    <dbReference type="NCBI Taxonomy" id="137591"/>
    <lineage>
        <taxon>Bacteria</taxon>
        <taxon>Bacillati</taxon>
        <taxon>Bacillota</taxon>
        <taxon>Bacilli</taxon>
        <taxon>Lactobacillales</taxon>
        <taxon>Lactobacillaceae</taxon>
        <taxon>Weissella</taxon>
    </lineage>
</organism>
<dbReference type="CDD" id="cd00093">
    <property type="entry name" value="HTH_XRE"/>
    <property type="match status" value="1"/>
</dbReference>
<dbReference type="SUPFAM" id="SSF47413">
    <property type="entry name" value="lambda repressor-like DNA-binding domains"/>
    <property type="match status" value="1"/>
</dbReference>
<gene>
    <name evidence="3" type="ORF">B6254_1224</name>
</gene>
<accession>A0A2S1KRK2</accession>
<name>A0A2S1KRK2_9LACO</name>
<protein>
    <recommendedName>
        <fullName evidence="2">HTH cro/C1-type domain-containing protein</fullName>
    </recommendedName>
</protein>
<evidence type="ECO:0000256" key="1">
    <source>
        <dbReference type="ARBA" id="ARBA00023125"/>
    </source>
</evidence>
<dbReference type="GO" id="GO:0003677">
    <property type="term" value="F:DNA binding"/>
    <property type="evidence" value="ECO:0007669"/>
    <property type="project" value="UniProtKB-KW"/>
</dbReference>
<evidence type="ECO:0000313" key="4">
    <source>
        <dbReference type="Proteomes" id="UP000244870"/>
    </source>
</evidence>
<sequence length="118" mass="13258">MANDITVAENLKRLRKQHGYTQQQLADILHTAKTTVSTWERGAAKPRMDVAKELANIYSISVSELIGDATETKSPEYINLDEALRKQGVVMEFQGKELSDKAKRKILDILKIVDGDED</sequence>
<dbReference type="Proteomes" id="UP000244870">
    <property type="component" value="Chromosome"/>
</dbReference>
<dbReference type="Gene3D" id="1.10.260.40">
    <property type="entry name" value="lambda repressor-like DNA-binding domains"/>
    <property type="match status" value="1"/>
</dbReference>
<reference evidence="3 4" key="1">
    <citation type="submission" date="2017-04" db="EMBL/GenBank/DDBJ databases">
        <title>Weissella cibaria strain m2 complete genome.</title>
        <authorList>
            <person name="Pan Q."/>
            <person name="Tan M."/>
            <person name="Yao F."/>
            <person name="Su S."/>
        </authorList>
    </citation>
    <scope>NUCLEOTIDE SEQUENCE [LARGE SCALE GENOMIC DNA]</scope>
    <source>
        <strain evidence="3 4">M2</strain>
    </source>
</reference>
<dbReference type="Pfam" id="PF01381">
    <property type="entry name" value="HTH_3"/>
    <property type="match status" value="1"/>
</dbReference>